<keyword evidence="5 10" id="KW-0067">ATP-binding</keyword>
<evidence type="ECO:0000256" key="9">
    <source>
        <dbReference type="PIRSR" id="PIRSR001589-1"/>
    </source>
</evidence>
<dbReference type="EMBL" id="CP002160">
    <property type="protein sequence ID" value="ADL49875.1"/>
    <property type="molecule type" value="Genomic_DNA"/>
</dbReference>
<evidence type="ECO:0000256" key="3">
    <source>
        <dbReference type="ARBA" id="ARBA00012737"/>
    </source>
</evidence>
<evidence type="ECO:0000256" key="7">
    <source>
        <dbReference type="ARBA" id="ARBA00022962"/>
    </source>
</evidence>
<keyword evidence="9" id="KW-0028">Amino-acid biosynthesis</keyword>
<name>D9SNK4_CLOC7</name>
<evidence type="ECO:0000256" key="11">
    <source>
        <dbReference type="PIRSR" id="PIRSR001589-3"/>
    </source>
</evidence>
<reference evidence="13 14" key="1">
    <citation type="submission" date="2010-08" db="EMBL/GenBank/DDBJ databases">
        <title>Complete sequence of Clostridium cellulovorans 743B.</title>
        <authorList>
            <consortium name="US DOE Joint Genome Institute"/>
            <person name="Lucas S."/>
            <person name="Copeland A."/>
            <person name="Lapidus A."/>
            <person name="Cheng J.-F."/>
            <person name="Bruce D."/>
            <person name="Goodwin L."/>
            <person name="Pitluck S."/>
            <person name="Chertkov O."/>
            <person name="Detter J.C."/>
            <person name="Han C."/>
            <person name="Tapia R."/>
            <person name="Land M."/>
            <person name="Hauser L."/>
            <person name="Chang Y.-J."/>
            <person name="Jeffries C."/>
            <person name="Kyrpides N."/>
            <person name="Ivanova N."/>
            <person name="Mikhailova N."/>
            <person name="Hemme C.L."/>
            <person name="Woyke T."/>
        </authorList>
    </citation>
    <scope>NUCLEOTIDE SEQUENCE [LARGE SCALE GENOMIC DNA]</scope>
    <source>
        <strain evidence="14">ATCC 35296 / DSM 3052 / OCM 3 / 743B</strain>
    </source>
</reference>
<evidence type="ECO:0000256" key="4">
    <source>
        <dbReference type="ARBA" id="ARBA00022741"/>
    </source>
</evidence>
<organism evidence="13 14">
    <name type="scientific">Clostridium cellulovorans (strain ATCC 35296 / DSM 3052 / OCM 3 / 743B)</name>
    <dbReference type="NCBI Taxonomy" id="573061"/>
    <lineage>
        <taxon>Bacteria</taxon>
        <taxon>Bacillati</taxon>
        <taxon>Bacillota</taxon>
        <taxon>Clostridia</taxon>
        <taxon>Eubacteriales</taxon>
        <taxon>Clostridiaceae</taxon>
        <taxon>Clostridium</taxon>
    </lineage>
</organism>
<dbReference type="Gene3D" id="3.60.20.10">
    <property type="entry name" value="Glutamine Phosphoribosylpyrophosphate, subunit 1, domain 1"/>
    <property type="match status" value="1"/>
</dbReference>
<dbReference type="PANTHER" id="PTHR43284:SF1">
    <property type="entry name" value="ASPARAGINE SYNTHETASE"/>
    <property type="match status" value="1"/>
</dbReference>
<dbReference type="InterPro" id="IPR001962">
    <property type="entry name" value="Asn_synthase"/>
</dbReference>
<comment type="catalytic activity">
    <reaction evidence="8">
        <text>L-aspartate + L-glutamine + ATP + H2O = L-asparagine + L-glutamate + AMP + diphosphate + H(+)</text>
        <dbReference type="Rhea" id="RHEA:12228"/>
        <dbReference type="ChEBI" id="CHEBI:15377"/>
        <dbReference type="ChEBI" id="CHEBI:15378"/>
        <dbReference type="ChEBI" id="CHEBI:29985"/>
        <dbReference type="ChEBI" id="CHEBI:29991"/>
        <dbReference type="ChEBI" id="CHEBI:30616"/>
        <dbReference type="ChEBI" id="CHEBI:33019"/>
        <dbReference type="ChEBI" id="CHEBI:58048"/>
        <dbReference type="ChEBI" id="CHEBI:58359"/>
        <dbReference type="ChEBI" id="CHEBI:456215"/>
        <dbReference type="EC" id="6.3.5.4"/>
    </reaction>
</comment>
<evidence type="ECO:0000256" key="8">
    <source>
        <dbReference type="ARBA" id="ARBA00048741"/>
    </source>
</evidence>
<keyword evidence="13" id="KW-0436">Ligase</keyword>
<dbReference type="GO" id="GO:0005829">
    <property type="term" value="C:cytosol"/>
    <property type="evidence" value="ECO:0007669"/>
    <property type="project" value="TreeGrafter"/>
</dbReference>
<dbReference type="SUPFAM" id="SSF52402">
    <property type="entry name" value="Adenine nucleotide alpha hydrolases-like"/>
    <property type="match status" value="1"/>
</dbReference>
<dbReference type="GO" id="GO:0004066">
    <property type="term" value="F:asparagine synthase (glutamine-hydrolyzing) activity"/>
    <property type="evidence" value="ECO:0007669"/>
    <property type="project" value="UniProtKB-EC"/>
</dbReference>
<dbReference type="CDD" id="cd01991">
    <property type="entry name" value="Asn_synthase_B_C"/>
    <property type="match status" value="1"/>
</dbReference>
<dbReference type="Proteomes" id="UP000002730">
    <property type="component" value="Chromosome"/>
</dbReference>
<evidence type="ECO:0000259" key="12">
    <source>
        <dbReference type="PROSITE" id="PS51278"/>
    </source>
</evidence>
<feature type="domain" description="Glutamine amidotransferase type-2" evidence="12">
    <location>
        <begin position="2"/>
        <end position="216"/>
    </location>
</feature>
<dbReference type="KEGG" id="ccb:Clocel_0086"/>
<dbReference type="Pfam" id="PF00733">
    <property type="entry name" value="Asn_synthase"/>
    <property type="match status" value="1"/>
</dbReference>
<dbReference type="RefSeq" id="WP_010076703.1">
    <property type="nucleotide sequence ID" value="NC_014393.1"/>
</dbReference>
<dbReference type="Gene3D" id="3.40.50.620">
    <property type="entry name" value="HUPs"/>
    <property type="match status" value="1"/>
</dbReference>
<feature type="site" description="Important for beta-aspartyl-AMP intermediate formation" evidence="11">
    <location>
        <position position="378"/>
    </location>
</feature>
<sequence>MCGLCGWLDFKRSLVGEINTLKNMTNTLSLRGPDSHGYYIDNNILLGHRRLVVVDPEGGSQPMIKLKNNNKYVIAYNGELYNTENLRHQLINYGYTFDAYSDTEVLLTSYIHWGINCLDHINGIFAFAIWDNNNQSLLLARDQLGVKPLFYSKKSSSIIFGSEIKTLLANPLVDAVLDEKGLTELFSLGPATALGSGVLKDIEEIPPANYCYITKDSFVQKEYWKVTAEEFTENLDSATEHLQTLFVDAVTRQLVGDVPLCTFLSGGLDSSAISAIASRDFKNRGKKLDTYSIDYEDNNTFFKPNEFQPTADSVYVDMMSKYIDSSHHNVILRNQNLALALTDATIARDLPGMADVDSSLYLFCKEIRHNFVVGLSGECADELFGGYPWYMKPEMINAPTFPWSRSVSNRRSILSDALKRIDIEGCVESHYKNTLKEVPHLDNENQIDYRMRELFYLNIKWFMVTLLNRKDRMSMSNSLEVRVPFADKRLVQYAFNIPTDIKFADNREKGLLRRALKGIVPDEIIDRKKSPYPKTHNPYYTTLVSCALRDIINNPHSPILNLINVDKVTEIVNTGGNAYITPWFGQLMNGPQLIAYLVQLNTWLESYNIKLQF</sequence>
<keyword evidence="6 9" id="KW-0061">Asparagine biosynthesis</keyword>
<keyword evidence="7 9" id="KW-0315">Glutamine amidotransferase</keyword>
<dbReference type="InterPro" id="IPR029055">
    <property type="entry name" value="Ntn_hydrolases_N"/>
</dbReference>
<keyword evidence="14" id="KW-1185">Reference proteome</keyword>
<dbReference type="InterPro" id="IPR014729">
    <property type="entry name" value="Rossmann-like_a/b/a_fold"/>
</dbReference>
<dbReference type="PIRSF" id="PIRSF001589">
    <property type="entry name" value="Asn_synthetase_glu-h"/>
    <property type="match status" value="1"/>
</dbReference>
<evidence type="ECO:0000256" key="10">
    <source>
        <dbReference type="PIRSR" id="PIRSR001589-2"/>
    </source>
</evidence>
<dbReference type="InterPro" id="IPR006426">
    <property type="entry name" value="Asn_synth_AEB"/>
</dbReference>
<dbReference type="PANTHER" id="PTHR43284">
    <property type="entry name" value="ASPARAGINE SYNTHETASE (GLUTAMINE-HYDROLYZING)"/>
    <property type="match status" value="1"/>
</dbReference>
<dbReference type="GO" id="GO:0005524">
    <property type="term" value="F:ATP binding"/>
    <property type="evidence" value="ECO:0007669"/>
    <property type="project" value="UniProtKB-KW"/>
</dbReference>
<dbReference type="HOGENOM" id="CLU_014658_3_2_9"/>
<evidence type="ECO:0000256" key="1">
    <source>
        <dbReference type="ARBA" id="ARBA00005187"/>
    </source>
</evidence>
<feature type="binding site" evidence="10">
    <location>
        <position position="102"/>
    </location>
    <ligand>
        <name>L-glutamine</name>
        <dbReference type="ChEBI" id="CHEBI:58359"/>
    </ligand>
</feature>
<dbReference type="InterPro" id="IPR017932">
    <property type="entry name" value="GATase_2_dom"/>
</dbReference>
<dbReference type="eggNOG" id="COG0367">
    <property type="taxonomic scope" value="Bacteria"/>
</dbReference>
<protein>
    <recommendedName>
        <fullName evidence="3">asparagine synthase (glutamine-hydrolyzing)</fullName>
        <ecNumber evidence="3">6.3.5.4</ecNumber>
    </recommendedName>
</protein>
<dbReference type="STRING" id="573061.Clocel_0086"/>
<dbReference type="InterPro" id="IPR051786">
    <property type="entry name" value="ASN_synthetase/amidase"/>
</dbReference>
<dbReference type="InterPro" id="IPR033738">
    <property type="entry name" value="AsnB_N"/>
</dbReference>
<dbReference type="EC" id="6.3.5.4" evidence="3"/>
<proteinExistence type="inferred from homology"/>
<dbReference type="Pfam" id="PF13537">
    <property type="entry name" value="GATase_7"/>
    <property type="match status" value="1"/>
</dbReference>
<gene>
    <name evidence="13" type="ordered locus">Clocel_0086</name>
</gene>
<feature type="binding site" evidence="10">
    <location>
        <position position="293"/>
    </location>
    <ligand>
        <name>ATP</name>
        <dbReference type="ChEBI" id="CHEBI:30616"/>
    </ligand>
</feature>
<feature type="active site" description="For GATase activity" evidence="9">
    <location>
        <position position="2"/>
    </location>
</feature>
<feature type="binding site" evidence="10">
    <location>
        <begin position="376"/>
        <end position="377"/>
    </location>
    <ligand>
        <name>ATP</name>
        <dbReference type="ChEBI" id="CHEBI:30616"/>
    </ligand>
</feature>
<dbReference type="OrthoDB" id="9763290at2"/>
<evidence type="ECO:0000256" key="5">
    <source>
        <dbReference type="ARBA" id="ARBA00022840"/>
    </source>
</evidence>
<dbReference type="GO" id="GO:0006529">
    <property type="term" value="P:asparagine biosynthetic process"/>
    <property type="evidence" value="ECO:0007669"/>
    <property type="project" value="UniProtKB-KW"/>
</dbReference>
<comment type="pathway">
    <text evidence="1">Amino-acid biosynthesis; L-asparagine biosynthesis; L-asparagine from L-aspartate (L-Gln route): step 1/1.</text>
</comment>
<evidence type="ECO:0000256" key="6">
    <source>
        <dbReference type="ARBA" id="ARBA00022888"/>
    </source>
</evidence>
<keyword evidence="4 10" id="KW-0547">Nucleotide-binding</keyword>
<dbReference type="SUPFAM" id="SSF56235">
    <property type="entry name" value="N-terminal nucleophile aminohydrolases (Ntn hydrolases)"/>
    <property type="match status" value="1"/>
</dbReference>
<dbReference type="NCBIfam" id="TIGR01536">
    <property type="entry name" value="asn_synth_AEB"/>
    <property type="match status" value="1"/>
</dbReference>
<comment type="similarity">
    <text evidence="2">Belongs to the asparagine synthetase family.</text>
</comment>
<evidence type="ECO:0000313" key="14">
    <source>
        <dbReference type="Proteomes" id="UP000002730"/>
    </source>
</evidence>
<evidence type="ECO:0000256" key="2">
    <source>
        <dbReference type="ARBA" id="ARBA00005752"/>
    </source>
</evidence>
<dbReference type="AlphaFoldDB" id="D9SNK4"/>
<dbReference type="PROSITE" id="PS51278">
    <property type="entry name" value="GATASE_TYPE_2"/>
    <property type="match status" value="1"/>
</dbReference>
<dbReference type="CDD" id="cd00712">
    <property type="entry name" value="AsnB"/>
    <property type="match status" value="1"/>
</dbReference>
<accession>D9SNK4</accession>
<evidence type="ECO:0000313" key="13">
    <source>
        <dbReference type="EMBL" id="ADL49875.1"/>
    </source>
</evidence>